<sequence length="100" mass="11419">MSTLDSLLNAAEESLIKIFYVFYIILFSYFLFEKSNIKRHQAPQLFTVSNILCKNTNNEITIDSLWIKMFSDINVFFLRGKVLVVDALAGITGVIPAIHM</sequence>
<feature type="transmembrane region" description="Helical" evidence="1">
    <location>
        <begin position="14"/>
        <end position="32"/>
    </location>
</feature>
<reference evidence="2 3" key="1">
    <citation type="journal article" date="2016" name="Proc. Natl. Acad. Sci. U.S.A.">
        <title>Lipid metabolic changes in an early divergent fungus govern the establishment of a mutualistic symbiosis with endobacteria.</title>
        <authorList>
            <person name="Lastovetsky O.A."/>
            <person name="Gaspar M.L."/>
            <person name="Mondo S.J."/>
            <person name="LaButti K.M."/>
            <person name="Sandor L."/>
            <person name="Grigoriev I.V."/>
            <person name="Henry S.A."/>
            <person name="Pawlowska T.E."/>
        </authorList>
    </citation>
    <scope>NUCLEOTIDE SEQUENCE [LARGE SCALE GENOMIC DNA]</scope>
    <source>
        <strain evidence="2 3">ATCC 11559</strain>
    </source>
</reference>
<gene>
    <name evidence="2" type="ORF">BCV71DRAFT_235237</name>
</gene>
<dbReference type="AlphaFoldDB" id="A0A1X0S1L8"/>
<protein>
    <submittedName>
        <fullName evidence="2">Uncharacterized protein</fullName>
    </submittedName>
</protein>
<evidence type="ECO:0000256" key="1">
    <source>
        <dbReference type="SAM" id="Phobius"/>
    </source>
</evidence>
<keyword evidence="1" id="KW-1133">Transmembrane helix</keyword>
<name>A0A1X0S1L8_RHIZD</name>
<organism evidence="2 3">
    <name type="scientific">Rhizopus microsporus</name>
    <dbReference type="NCBI Taxonomy" id="58291"/>
    <lineage>
        <taxon>Eukaryota</taxon>
        <taxon>Fungi</taxon>
        <taxon>Fungi incertae sedis</taxon>
        <taxon>Mucoromycota</taxon>
        <taxon>Mucoromycotina</taxon>
        <taxon>Mucoromycetes</taxon>
        <taxon>Mucorales</taxon>
        <taxon>Mucorineae</taxon>
        <taxon>Rhizopodaceae</taxon>
        <taxon>Rhizopus</taxon>
    </lineage>
</organism>
<evidence type="ECO:0000313" key="3">
    <source>
        <dbReference type="Proteomes" id="UP000242381"/>
    </source>
</evidence>
<dbReference type="EMBL" id="KV921339">
    <property type="protein sequence ID" value="ORE18048.1"/>
    <property type="molecule type" value="Genomic_DNA"/>
</dbReference>
<dbReference type="Proteomes" id="UP000242381">
    <property type="component" value="Unassembled WGS sequence"/>
</dbReference>
<accession>A0A1X0S1L8</accession>
<proteinExistence type="predicted"/>
<evidence type="ECO:0000313" key="2">
    <source>
        <dbReference type="EMBL" id="ORE18048.1"/>
    </source>
</evidence>
<keyword evidence="1" id="KW-0472">Membrane</keyword>
<keyword evidence="1" id="KW-0812">Transmembrane</keyword>